<comment type="caution">
    <text evidence="3">The sequence shown here is derived from an EMBL/GenBank/DDBJ whole genome shotgun (WGS) entry which is preliminary data.</text>
</comment>
<feature type="chain" id="PRO_5043272272" description="Photosystem II Psb31 protein domain-containing protein" evidence="1">
    <location>
        <begin position="27"/>
        <end position="171"/>
    </location>
</feature>
<proteinExistence type="predicted"/>
<dbReference type="EMBL" id="CAMXCT010000590">
    <property type="protein sequence ID" value="CAI3980826.1"/>
    <property type="molecule type" value="Genomic_DNA"/>
</dbReference>
<dbReference type="InterPro" id="IPR040933">
    <property type="entry name" value="PSII_Pbs31"/>
</dbReference>
<evidence type="ECO:0000259" key="2">
    <source>
        <dbReference type="Pfam" id="PF18240"/>
    </source>
</evidence>
<dbReference type="EMBL" id="CAMXCT020000590">
    <property type="protein sequence ID" value="CAL1134201.1"/>
    <property type="molecule type" value="Genomic_DNA"/>
</dbReference>
<organism evidence="3">
    <name type="scientific">Cladocopium goreaui</name>
    <dbReference type="NCBI Taxonomy" id="2562237"/>
    <lineage>
        <taxon>Eukaryota</taxon>
        <taxon>Sar</taxon>
        <taxon>Alveolata</taxon>
        <taxon>Dinophyceae</taxon>
        <taxon>Suessiales</taxon>
        <taxon>Symbiodiniaceae</taxon>
        <taxon>Cladocopium</taxon>
    </lineage>
</organism>
<reference evidence="4 5" key="2">
    <citation type="submission" date="2024-05" db="EMBL/GenBank/DDBJ databases">
        <authorList>
            <person name="Chen Y."/>
            <person name="Shah S."/>
            <person name="Dougan E. K."/>
            <person name="Thang M."/>
            <person name="Chan C."/>
        </authorList>
    </citation>
    <scope>NUCLEOTIDE SEQUENCE [LARGE SCALE GENOMIC DNA]</scope>
</reference>
<name>A0A9P1FM08_9DINO</name>
<dbReference type="EMBL" id="CAMXCT030000590">
    <property type="protein sequence ID" value="CAL4768139.1"/>
    <property type="molecule type" value="Genomic_DNA"/>
</dbReference>
<feature type="domain" description="Photosystem II Psb31 protein" evidence="2">
    <location>
        <begin position="68"/>
        <end position="138"/>
    </location>
</feature>
<reference evidence="3" key="1">
    <citation type="submission" date="2022-10" db="EMBL/GenBank/DDBJ databases">
        <authorList>
            <person name="Chen Y."/>
            <person name="Dougan E. K."/>
            <person name="Chan C."/>
            <person name="Rhodes N."/>
            <person name="Thang M."/>
        </authorList>
    </citation>
    <scope>NUCLEOTIDE SEQUENCE</scope>
</reference>
<dbReference type="EMBL" id="CAMXCT030000590">
    <property type="protein sequence ID" value="CAL4768138.1"/>
    <property type="molecule type" value="Genomic_DNA"/>
</dbReference>
<evidence type="ECO:0000313" key="3">
    <source>
        <dbReference type="EMBL" id="CAI3980826.1"/>
    </source>
</evidence>
<accession>A0A9P1FM08</accession>
<dbReference type="OrthoDB" id="431400at2759"/>
<dbReference type="Pfam" id="PF18240">
    <property type="entry name" value="PSII_Pbs31"/>
    <property type="match status" value="1"/>
</dbReference>
<keyword evidence="1" id="KW-0732">Signal</keyword>
<gene>
    <name evidence="3" type="ORF">C1SCF055_LOCUS8677</name>
</gene>
<sequence length="171" mass="18980">MARNSRSAALVLLAVACLAFQAITQAFVAPSLNRRDALQAAGFSMATLGSQAVWADAQGEPTACLIRYGPQILKLKDAVDKGDLETILKKEPKFKLLNSYWRNDPALFEKYSTLSEKLLEAADEGKKDEVKKLYQEYTSDSVFEPLKQPIKRNKNTMTMFSYGAGKSYNDA</sequence>
<dbReference type="Gene3D" id="1.20.120.1740">
    <property type="entry name" value="Sodium ion translocating NADH-quinone reductase subunit C-like"/>
    <property type="match status" value="1"/>
</dbReference>
<feature type="signal peptide" evidence="1">
    <location>
        <begin position="1"/>
        <end position="26"/>
    </location>
</feature>
<protein>
    <recommendedName>
        <fullName evidence="2">Photosystem II Psb31 protein domain-containing protein</fullName>
    </recommendedName>
</protein>
<dbReference type="Proteomes" id="UP001152797">
    <property type="component" value="Unassembled WGS sequence"/>
</dbReference>
<dbReference type="EMBL" id="CAMXCT020000590">
    <property type="protein sequence ID" value="CAL1134202.1"/>
    <property type="molecule type" value="Genomic_DNA"/>
</dbReference>
<evidence type="ECO:0000313" key="5">
    <source>
        <dbReference type="Proteomes" id="UP001152797"/>
    </source>
</evidence>
<keyword evidence="5" id="KW-1185">Reference proteome</keyword>
<evidence type="ECO:0000256" key="1">
    <source>
        <dbReference type="SAM" id="SignalP"/>
    </source>
</evidence>
<dbReference type="PROSITE" id="PS51257">
    <property type="entry name" value="PROKAR_LIPOPROTEIN"/>
    <property type="match status" value="1"/>
</dbReference>
<evidence type="ECO:0000313" key="4">
    <source>
        <dbReference type="EMBL" id="CAL4768138.1"/>
    </source>
</evidence>
<dbReference type="EMBL" id="CAMXCT010000590">
    <property type="protein sequence ID" value="CAI3980827.1"/>
    <property type="molecule type" value="Genomic_DNA"/>
</dbReference>
<dbReference type="AlphaFoldDB" id="A0A9P1FM08"/>